<evidence type="ECO:0000256" key="1">
    <source>
        <dbReference type="ARBA" id="ARBA00004141"/>
    </source>
</evidence>
<keyword evidence="9" id="KW-1185">Reference proteome</keyword>
<dbReference type="PRINTS" id="PR00783">
    <property type="entry name" value="MINTRINSICP"/>
</dbReference>
<feature type="transmembrane region" description="Helical" evidence="7">
    <location>
        <begin position="158"/>
        <end position="176"/>
    </location>
</feature>
<dbReference type="PANTHER" id="PTHR45724:SF13">
    <property type="entry name" value="AQUAPORIN NIP1-1-RELATED"/>
    <property type="match status" value="1"/>
</dbReference>
<reference evidence="9" key="1">
    <citation type="submission" date="2016-11" db="EMBL/GenBank/DDBJ databases">
        <authorList>
            <person name="Varghese N."/>
            <person name="Submissions S."/>
        </authorList>
    </citation>
    <scope>NUCLEOTIDE SEQUENCE [LARGE SCALE GENOMIC DNA]</scope>
    <source>
        <strain evidence="9">DSM 19514</strain>
    </source>
</reference>
<feature type="transmembrane region" description="Helical" evidence="7">
    <location>
        <begin position="41"/>
        <end position="61"/>
    </location>
</feature>
<dbReference type="Pfam" id="PF00230">
    <property type="entry name" value="MIP"/>
    <property type="match status" value="1"/>
</dbReference>
<dbReference type="OrthoDB" id="9807293at2"/>
<evidence type="ECO:0000256" key="2">
    <source>
        <dbReference type="ARBA" id="ARBA00022448"/>
    </source>
</evidence>
<keyword evidence="5 7" id="KW-0472">Membrane</keyword>
<dbReference type="PANTHER" id="PTHR45724">
    <property type="entry name" value="AQUAPORIN NIP2-1"/>
    <property type="match status" value="1"/>
</dbReference>
<dbReference type="GO" id="GO:0016020">
    <property type="term" value="C:membrane"/>
    <property type="evidence" value="ECO:0007669"/>
    <property type="project" value="UniProtKB-SubCell"/>
</dbReference>
<keyword evidence="4 7" id="KW-1133">Transmembrane helix</keyword>
<sequence length="281" mass="29023">MSEDPVSGVAKVVTAGGTPMIVTEPSWLAEFRDLKREWRRLFSELIGTYLLLVAAVGPVMVDGYIKGSVGRAAAVTAPGLMVAAMILFMGTVSGAHLNPVVTLAFALRREFPWRRVPGYLVAQIVGAVLAPATLWAILGKVGSFGMTELAAKTGVVQGISLECILTFGLVSTILGTASGAQNVGALSAFAVGGYIVLAGLWESPVTGASMNPFRSLGPAIVAGNYTDIGVYIAGPLLGALLAVGAAYILRGPGGDPVAARAAQGTLEPVFVRLSKQEDEPR</sequence>
<evidence type="ECO:0000313" key="9">
    <source>
        <dbReference type="Proteomes" id="UP000184295"/>
    </source>
</evidence>
<gene>
    <name evidence="8" type="ORF">SAMN02745225_00028</name>
</gene>
<name>A0A1M4S4M3_9ACTN</name>
<evidence type="ECO:0000256" key="3">
    <source>
        <dbReference type="ARBA" id="ARBA00022692"/>
    </source>
</evidence>
<dbReference type="STRING" id="1121881.SAMN02745225_00028"/>
<proteinExistence type="inferred from homology"/>
<dbReference type="AlphaFoldDB" id="A0A1M4S4M3"/>
<dbReference type="SUPFAM" id="SSF81338">
    <property type="entry name" value="Aquaporin-like"/>
    <property type="match status" value="1"/>
</dbReference>
<comment type="subcellular location">
    <subcellularLocation>
        <location evidence="1">Membrane</location>
        <topology evidence="1">Multi-pass membrane protein</topology>
    </subcellularLocation>
</comment>
<evidence type="ECO:0000256" key="5">
    <source>
        <dbReference type="ARBA" id="ARBA00023136"/>
    </source>
</evidence>
<feature type="transmembrane region" description="Helical" evidence="7">
    <location>
        <begin position="81"/>
        <end position="107"/>
    </location>
</feature>
<evidence type="ECO:0000313" key="8">
    <source>
        <dbReference type="EMBL" id="SHE27145.1"/>
    </source>
</evidence>
<dbReference type="Proteomes" id="UP000184295">
    <property type="component" value="Unassembled WGS sequence"/>
</dbReference>
<organism evidence="8 9">
    <name type="scientific">Ferrithrix thermotolerans DSM 19514</name>
    <dbReference type="NCBI Taxonomy" id="1121881"/>
    <lineage>
        <taxon>Bacteria</taxon>
        <taxon>Bacillati</taxon>
        <taxon>Actinomycetota</taxon>
        <taxon>Acidimicrobiia</taxon>
        <taxon>Acidimicrobiales</taxon>
        <taxon>Acidimicrobiaceae</taxon>
        <taxon>Ferrithrix</taxon>
    </lineage>
</organism>
<dbReference type="InterPro" id="IPR023271">
    <property type="entry name" value="Aquaporin-like"/>
</dbReference>
<accession>A0A1M4S4M3</accession>
<feature type="transmembrane region" description="Helical" evidence="7">
    <location>
        <begin position="183"/>
        <end position="201"/>
    </location>
</feature>
<dbReference type="InterPro" id="IPR034294">
    <property type="entry name" value="Aquaporin_transptr"/>
</dbReference>
<comment type="similarity">
    <text evidence="6">Belongs to the MIP/aquaporin (TC 1.A.8) family.</text>
</comment>
<evidence type="ECO:0000256" key="4">
    <source>
        <dbReference type="ARBA" id="ARBA00022989"/>
    </source>
</evidence>
<dbReference type="InterPro" id="IPR000425">
    <property type="entry name" value="MIP"/>
</dbReference>
<keyword evidence="3 6" id="KW-0812">Transmembrane</keyword>
<dbReference type="RefSeq" id="WP_084660013.1">
    <property type="nucleotide sequence ID" value="NZ_FQUL01000001.1"/>
</dbReference>
<protein>
    <submittedName>
        <fullName evidence="8">Aquaporin Z</fullName>
    </submittedName>
</protein>
<feature type="transmembrane region" description="Helical" evidence="7">
    <location>
        <begin position="228"/>
        <end position="249"/>
    </location>
</feature>
<dbReference type="EMBL" id="FQUL01000001">
    <property type="protein sequence ID" value="SHE27145.1"/>
    <property type="molecule type" value="Genomic_DNA"/>
</dbReference>
<keyword evidence="2 6" id="KW-0813">Transport</keyword>
<feature type="transmembrane region" description="Helical" evidence="7">
    <location>
        <begin position="119"/>
        <end position="138"/>
    </location>
</feature>
<evidence type="ECO:0000256" key="6">
    <source>
        <dbReference type="RuleBase" id="RU000477"/>
    </source>
</evidence>
<evidence type="ECO:0000256" key="7">
    <source>
        <dbReference type="SAM" id="Phobius"/>
    </source>
</evidence>
<dbReference type="GO" id="GO:0015267">
    <property type="term" value="F:channel activity"/>
    <property type="evidence" value="ECO:0007669"/>
    <property type="project" value="InterPro"/>
</dbReference>
<dbReference type="Gene3D" id="1.20.1080.10">
    <property type="entry name" value="Glycerol uptake facilitator protein"/>
    <property type="match status" value="1"/>
</dbReference>